<reference evidence="2 3" key="1">
    <citation type="journal article" date="2019" name="Microorganisms">
        <title>Paenibacillus lutrae sp. nov., A Chitinolytic Species Isolated from A River Otter in Castril Natural Park, Granada, Spain.</title>
        <authorList>
            <person name="Rodriguez M."/>
            <person name="Reina J.C."/>
            <person name="Bejar V."/>
            <person name="Llamas I."/>
        </authorList>
    </citation>
    <scope>NUCLEOTIDE SEQUENCE [LARGE SCALE GENOMIC DNA]</scope>
    <source>
        <strain evidence="2 3">N10</strain>
    </source>
</reference>
<evidence type="ECO:0000313" key="2">
    <source>
        <dbReference type="EMBL" id="MVP00049.1"/>
    </source>
</evidence>
<name>A0A7X3FID7_9BACL</name>
<proteinExistence type="predicted"/>
<dbReference type="SUPFAM" id="SSF55383">
    <property type="entry name" value="Copper amine oxidase, domain N"/>
    <property type="match status" value="1"/>
</dbReference>
<gene>
    <name evidence="2" type="ORF">EDM21_11060</name>
</gene>
<protein>
    <recommendedName>
        <fullName evidence="1">Copper amine oxidase-like N-terminal domain-containing protein</fullName>
    </recommendedName>
</protein>
<dbReference type="Proteomes" id="UP000490800">
    <property type="component" value="Unassembled WGS sequence"/>
</dbReference>
<keyword evidence="3" id="KW-1185">Reference proteome</keyword>
<dbReference type="InterPro" id="IPR012854">
    <property type="entry name" value="Cu_amine_oxidase-like_N"/>
</dbReference>
<accession>A0A7X3FID7</accession>
<dbReference type="Pfam" id="PF07833">
    <property type="entry name" value="Cu_amine_oxidN1"/>
    <property type="match status" value="1"/>
</dbReference>
<evidence type="ECO:0000313" key="3">
    <source>
        <dbReference type="Proteomes" id="UP000490800"/>
    </source>
</evidence>
<comment type="caution">
    <text evidence="2">The sequence shown here is derived from an EMBL/GenBank/DDBJ whole genome shotgun (WGS) entry which is preliminary data.</text>
</comment>
<evidence type="ECO:0000259" key="1">
    <source>
        <dbReference type="Pfam" id="PF07833"/>
    </source>
</evidence>
<dbReference type="InterPro" id="IPR036582">
    <property type="entry name" value="Mao_N_sf"/>
</dbReference>
<feature type="domain" description="Copper amine oxidase-like N-terminal" evidence="1">
    <location>
        <begin position="62"/>
        <end position="184"/>
    </location>
</feature>
<organism evidence="2 3">
    <name type="scientific">Paenibacillus lutrae</name>
    <dbReference type="NCBI Taxonomy" id="2078573"/>
    <lineage>
        <taxon>Bacteria</taxon>
        <taxon>Bacillati</taxon>
        <taxon>Bacillota</taxon>
        <taxon>Bacilli</taxon>
        <taxon>Bacillales</taxon>
        <taxon>Paenibacillaceae</taxon>
        <taxon>Paenibacillus</taxon>
    </lineage>
</organism>
<dbReference type="AlphaFoldDB" id="A0A7X3FID7"/>
<sequence length="389" mass="44917">MQSYNSLWQIIPGTIKRFPGKENIKGSANMSKLLKFLCLIAIFMVSVPLESHAANSSYQLFVNDKKFEGQYQPIVRNNAIYVPMWGVLSELGISPEWDEKYRTFRVNTSSGVVFFKTNSPMIIRTELNVNNFDGGDTSQSSDKRFGREVLRLNYYPIAVNDVVYVPLVFMTNYLNLNVVWGENNDIQISGGNFSVEQNLKNLYKAWNDKFGKTGNSYSNYWYAYNYEGFRSKYFNTAFMYFPQQLANYSELAEYFNQDLWVYKPSDLFTDVGLPNLTKVKITYIGDGAILVNDGNYDYTVPISPLAEDSISGFLTDNPYKAYNWTQKAWDAIRAEKIMIGMNQDMVVMSWGYPKRTNSYEGLYGTYSQWVYDSDTYVYFEDGILSSIQY</sequence>
<dbReference type="EMBL" id="RHLK01000005">
    <property type="protein sequence ID" value="MVP00049.1"/>
    <property type="molecule type" value="Genomic_DNA"/>
</dbReference>